<dbReference type="Gene3D" id="1.10.10.10">
    <property type="entry name" value="Winged helix-like DNA-binding domain superfamily/Winged helix DNA-binding domain"/>
    <property type="match status" value="1"/>
</dbReference>
<dbReference type="SUPFAM" id="SSF46785">
    <property type="entry name" value="Winged helix' DNA-binding domain"/>
    <property type="match status" value="1"/>
</dbReference>
<evidence type="ECO:0000259" key="1">
    <source>
        <dbReference type="PROSITE" id="PS50995"/>
    </source>
</evidence>
<sequence length="154" mass="17618">MGISEDLKQSKFPSEASKAVVNAIYTGNWIVQQQQELLKPFGLTVQQYNVLRILRGQQGNPMTVLAITERMLDKMSNASRLVDKLVEKKLVLRRECPQDRRAVDVLILPAGLDLLTQVDQVQNDWGKHFDALGVKRLEEMNQILDEFRTVFSHN</sequence>
<dbReference type="Proteomes" id="UP001598112">
    <property type="component" value="Unassembled WGS sequence"/>
</dbReference>
<dbReference type="InterPro" id="IPR036388">
    <property type="entry name" value="WH-like_DNA-bd_sf"/>
</dbReference>
<organism evidence="2 3">
    <name type="scientific">Aquirufa originis</name>
    <dbReference type="NCBI Taxonomy" id="3096514"/>
    <lineage>
        <taxon>Bacteria</taxon>
        <taxon>Pseudomonadati</taxon>
        <taxon>Bacteroidota</taxon>
        <taxon>Cytophagia</taxon>
        <taxon>Cytophagales</taxon>
        <taxon>Flectobacillaceae</taxon>
        <taxon>Aquirufa</taxon>
    </lineage>
</organism>
<reference evidence="2 3" key="1">
    <citation type="submission" date="2024-03" db="EMBL/GenBank/DDBJ databases">
        <title>Aquirufa genome sequencing.</title>
        <authorList>
            <person name="Pitt A."/>
            <person name="Hahn M.W."/>
        </authorList>
    </citation>
    <scope>NUCLEOTIDE SEQUENCE [LARGE SCALE GENOMIC DNA]</scope>
    <source>
        <strain evidence="2 3">KTFRIE-69F</strain>
    </source>
</reference>
<dbReference type="PANTHER" id="PTHR33164">
    <property type="entry name" value="TRANSCRIPTIONAL REGULATOR, MARR FAMILY"/>
    <property type="match status" value="1"/>
</dbReference>
<dbReference type="InterPro" id="IPR000835">
    <property type="entry name" value="HTH_MarR-typ"/>
</dbReference>
<comment type="caution">
    <text evidence="2">The sequence shown here is derived from an EMBL/GenBank/DDBJ whole genome shotgun (WGS) entry which is preliminary data.</text>
</comment>
<proteinExistence type="predicted"/>
<gene>
    <name evidence="2" type="ORF">SKC35_02420</name>
</gene>
<evidence type="ECO:0000313" key="2">
    <source>
        <dbReference type="EMBL" id="MFD3292533.1"/>
    </source>
</evidence>
<dbReference type="InterPro" id="IPR036390">
    <property type="entry name" value="WH_DNA-bd_sf"/>
</dbReference>
<dbReference type="EMBL" id="JBBKXY010000001">
    <property type="protein sequence ID" value="MFD3292533.1"/>
    <property type="molecule type" value="Genomic_DNA"/>
</dbReference>
<protein>
    <submittedName>
        <fullName evidence="2">MarR family transcriptional regulator</fullName>
    </submittedName>
</protein>
<keyword evidence="3" id="KW-1185">Reference proteome</keyword>
<dbReference type="PANTHER" id="PTHR33164:SF43">
    <property type="entry name" value="HTH-TYPE TRANSCRIPTIONAL REPRESSOR YETL"/>
    <property type="match status" value="1"/>
</dbReference>
<evidence type="ECO:0000313" key="3">
    <source>
        <dbReference type="Proteomes" id="UP001598112"/>
    </source>
</evidence>
<feature type="domain" description="HTH marR-type" evidence="1">
    <location>
        <begin position="1"/>
        <end position="149"/>
    </location>
</feature>
<accession>A0ABW6D2U0</accession>
<name>A0ABW6D2U0_9BACT</name>
<dbReference type="RefSeq" id="WP_377977899.1">
    <property type="nucleotide sequence ID" value="NZ_JBBKXY010000001.1"/>
</dbReference>
<dbReference type="SMART" id="SM00347">
    <property type="entry name" value="HTH_MARR"/>
    <property type="match status" value="1"/>
</dbReference>
<dbReference type="PROSITE" id="PS50995">
    <property type="entry name" value="HTH_MARR_2"/>
    <property type="match status" value="1"/>
</dbReference>
<dbReference type="InterPro" id="IPR039422">
    <property type="entry name" value="MarR/SlyA-like"/>
</dbReference>
<dbReference type="Pfam" id="PF12802">
    <property type="entry name" value="MarR_2"/>
    <property type="match status" value="1"/>
</dbReference>